<dbReference type="Proteomes" id="UP000192775">
    <property type="component" value="Plasmid unnamed1"/>
</dbReference>
<keyword evidence="1" id="KW-0472">Membrane</keyword>
<reference evidence="2 3" key="1">
    <citation type="submission" date="2017-04" db="EMBL/GenBank/DDBJ databases">
        <authorList>
            <person name="Afonso C.L."/>
            <person name="Miller P.J."/>
            <person name="Scott M.A."/>
            <person name="Spackman E."/>
            <person name="Goraichik I."/>
            <person name="Dimitrov K.M."/>
            <person name="Suarez D.L."/>
            <person name="Swayne D.E."/>
        </authorList>
    </citation>
    <scope>NUCLEOTIDE SEQUENCE [LARGE SCALE GENOMIC DNA]</scope>
    <source>
        <strain evidence="3">XA(T)</strain>
        <plasmid evidence="3">Plasmid unnamed1</plasmid>
    </source>
</reference>
<dbReference type="KEGG" id="cphy:B5808_19835"/>
<gene>
    <name evidence="2" type="ORF">B5808_19835</name>
</gene>
<geneLocation type="plasmid" evidence="2">
    <name>unnamed1</name>
</geneLocation>
<name>A0A1X9LT92_9MICO</name>
<keyword evidence="1" id="KW-0812">Transmembrane</keyword>
<evidence type="ECO:0000256" key="1">
    <source>
        <dbReference type="SAM" id="Phobius"/>
    </source>
</evidence>
<protein>
    <submittedName>
        <fullName evidence="2">Uncharacterized protein</fullName>
    </submittedName>
</protein>
<evidence type="ECO:0000313" key="3">
    <source>
        <dbReference type="Proteomes" id="UP000192775"/>
    </source>
</evidence>
<keyword evidence="3" id="KW-1185">Reference proteome</keyword>
<dbReference type="EMBL" id="CP020716">
    <property type="protein sequence ID" value="ARJ07632.1"/>
    <property type="molecule type" value="Genomic_DNA"/>
</dbReference>
<dbReference type="AlphaFoldDB" id="A0A1X9LT92"/>
<sequence length="62" mass="6323">MPGVTVMSETITTATETTPVTTIEPTADRTNPSGTWEVIVLGSACAITVLAAVTSICTLGIQ</sequence>
<accession>A0A1X9LT92</accession>
<evidence type="ECO:0000313" key="2">
    <source>
        <dbReference type="EMBL" id="ARJ07632.1"/>
    </source>
</evidence>
<organism evidence="2 3">
    <name type="scientific">Cnuibacter physcomitrellae</name>
    <dbReference type="NCBI Taxonomy" id="1619308"/>
    <lineage>
        <taxon>Bacteria</taxon>
        <taxon>Bacillati</taxon>
        <taxon>Actinomycetota</taxon>
        <taxon>Actinomycetes</taxon>
        <taxon>Micrococcales</taxon>
        <taxon>Microbacteriaceae</taxon>
        <taxon>Cnuibacter</taxon>
    </lineage>
</organism>
<feature type="transmembrane region" description="Helical" evidence="1">
    <location>
        <begin position="38"/>
        <end position="61"/>
    </location>
</feature>
<keyword evidence="2" id="KW-0614">Plasmid</keyword>
<keyword evidence="1" id="KW-1133">Transmembrane helix</keyword>
<proteinExistence type="predicted"/>